<dbReference type="EMBL" id="UOEX01000012">
    <property type="protein sequence ID" value="VAW32776.1"/>
    <property type="molecule type" value="Genomic_DNA"/>
</dbReference>
<organism evidence="2">
    <name type="scientific">hydrothermal vent metagenome</name>
    <dbReference type="NCBI Taxonomy" id="652676"/>
    <lineage>
        <taxon>unclassified sequences</taxon>
        <taxon>metagenomes</taxon>
        <taxon>ecological metagenomes</taxon>
    </lineage>
</organism>
<dbReference type="InterPro" id="IPR050397">
    <property type="entry name" value="Env_Response_Regulators"/>
</dbReference>
<dbReference type="AlphaFoldDB" id="A0A3B0VKY6"/>
<evidence type="ECO:0000313" key="2">
    <source>
        <dbReference type="EMBL" id="VAW32776.1"/>
    </source>
</evidence>
<protein>
    <recommendedName>
        <fullName evidence="1">Cyclic nucleotide-binding domain-containing protein</fullName>
    </recommendedName>
</protein>
<proteinExistence type="predicted"/>
<dbReference type="Gene3D" id="2.60.120.10">
    <property type="entry name" value="Jelly Rolls"/>
    <property type="match status" value="1"/>
</dbReference>
<dbReference type="PANTHER" id="PTHR24567:SF26">
    <property type="entry name" value="REGULATORY PROTEIN YEIL"/>
    <property type="match status" value="1"/>
</dbReference>
<dbReference type="GO" id="GO:0005829">
    <property type="term" value="C:cytosol"/>
    <property type="evidence" value="ECO:0007669"/>
    <property type="project" value="TreeGrafter"/>
</dbReference>
<dbReference type="InterPro" id="IPR014710">
    <property type="entry name" value="RmlC-like_jellyroll"/>
</dbReference>
<feature type="non-terminal residue" evidence="2">
    <location>
        <position position="182"/>
    </location>
</feature>
<name>A0A3B0VKY6_9ZZZZ</name>
<feature type="domain" description="Cyclic nucleotide-binding" evidence="1">
    <location>
        <begin position="20"/>
        <end position="111"/>
    </location>
</feature>
<evidence type="ECO:0000259" key="1">
    <source>
        <dbReference type="PROSITE" id="PS50042"/>
    </source>
</evidence>
<dbReference type="GO" id="GO:0003700">
    <property type="term" value="F:DNA-binding transcription factor activity"/>
    <property type="evidence" value="ECO:0007669"/>
    <property type="project" value="TreeGrafter"/>
</dbReference>
<dbReference type="InterPro" id="IPR000595">
    <property type="entry name" value="cNMP-bd_dom"/>
</dbReference>
<dbReference type="Pfam" id="PF00027">
    <property type="entry name" value="cNMP_binding"/>
    <property type="match status" value="1"/>
</dbReference>
<gene>
    <name evidence="2" type="ORF">MNBD_DELTA03-1860</name>
</gene>
<dbReference type="SUPFAM" id="SSF51206">
    <property type="entry name" value="cAMP-binding domain-like"/>
    <property type="match status" value="1"/>
</dbReference>
<sequence length="182" mass="20748">MLANHPSFSHYLNILRHTPLFSNLAGTTLAEMLASFQRQTWPKNSSMETGNSSGQFLYVIINGRVKMSRINPDSGRELTIFLMSTGDVFDVICLLDEYEHDVSLTAIDEVETLYAPMPEVRNWIEKHPEFNRAFLPYLGQQIRSLEELAADLSLHDTITRLSRLILRHTAYNNNHTPLTAAK</sequence>
<dbReference type="PROSITE" id="PS50042">
    <property type="entry name" value="CNMP_BINDING_3"/>
    <property type="match status" value="1"/>
</dbReference>
<reference evidence="2" key="1">
    <citation type="submission" date="2018-06" db="EMBL/GenBank/DDBJ databases">
        <authorList>
            <person name="Zhirakovskaya E."/>
        </authorList>
    </citation>
    <scope>NUCLEOTIDE SEQUENCE</scope>
</reference>
<dbReference type="InterPro" id="IPR018490">
    <property type="entry name" value="cNMP-bd_dom_sf"/>
</dbReference>
<accession>A0A3B0VKY6</accession>
<dbReference type="CDD" id="cd00038">
    <property type="entry name" value="CAP_ED"/>
    <property type="match status" value="1"/>
</dbReference>
<dbReference type="PANTHER" id="PTHR24567">
    <property type="entry name" value="CRP FAMILY TRANSCRIPTIONAL REGULATORY PROTEIN"/>
    <property type="match status" value="1"/>
</dbReference>